<feature type="transmembrane region" description="Helical" evidence="6">
    <location>
        <begin position="73"/>
        <end position="91"/>
    </location>
</feature>
<keyword evidence="4 6" id="KW-1133">Transmembrane helix</keyword>
<name>A0ABS4X6X2_9MICO</name>
<evidence type="ECO:0000256" key="3">
    <source>
        <dbReference type="ARBA" id="ARBA00022692"/>
    </source>
</evidence>
<dbReference type="RefSeq" id="WP_342592246.1">
    <property type="nucleotide sequence ID" value="NZ_BAAAJW010000001.1"/>
</dbReference>
<evidence type="ECO:0000313" key="7">
    <source>
        <dbReference type="EMBL" id="MBP2384121.1"/>
    </source>
</evidence>
<feature type="transmembrane region" description="Helical" evidence="6">
    <location>
        <begin position="6"/>
        <end position="26"/>
    </location>
</feature>
<comment type="caution">
    <text evidence="7">The sequence shown here is derived from an EMBL/GenBank/DDBJ whole genome shotgun (WGS) entry which is preliminary data.</text>
</comment>
<keyword evidence="3 6" id="KW-0812">Transmembrane</keyword>
<feature type="transmembrane region" description="Helical" evidence="6">
    <location>
        <begin position="181"/>
        <end position="201"/>
    </location>
</feature>
<feature type="transmembrane region" description="Helical" evidence="6">
    <location>
        <begin position="111"/>
        <end position="130"/>
    </location>
</feature>
<dbReference type="PANTHER" id="PTHR30086">
    <property type="entry name" value="ARGININE EXPORTER PROTEIN ARGO"/>
    <property type="match status" value="1"/>
</dbReference>
<feature type="transmembrane region" description="Helical" evidence="6">
    <location>
        <begin position="150"/>
        <end position="169"/>
    </location>
</feature>
<evidence type="ECO:0000256" key="1">
    <source>
        <dbReference type="ARBA" id="ARBA00004651"/>
    </source>
</evidence>
<reference evidence="7 8" key="1">
    <citation type="submission" date="2021-03" db="EMBL/GenBank/DDBJ databases">
        <title>Sequencing the genomes of 1000 actinobacteria strains.</title>
        <authorList>
            <person name="Klenk H.-P."/>
        </authorList>
    </citation>
    <scope>NUCLEOTIDE SEQUENCE [LARGE SCALE GENOMIC DNA]</scope>
    <source>
        <strain evidence="7 8">DSM 14566</strain>
    </source>
</reference>
<evidence type="ECO:0000256" key="2">
    <source>
        <dbReference type="ARBA" id="ARBA00022475"/>
    </source>
</evidence>
<evidence type="ECO:0000256" key="5">
    <source>
        <dbReference type="ARBA" id="ARBA00023136"/>
    </source>
</evidence>
<comment type="subcellular location">
    <subcellularLocation>
        <location evidence="1">Cell membrane</location>
        <topology evidence="1">Multi-pass membrane protein</topology>
    </subcellularLocation>
</comment>
<accession>A0ABS4X6X2</accession>
<evidence type="ECO:0000256" key="6">
    <source>
        <dbReference type="SAM" id="Phobius"/>
    </source>
</evidence>
<dbReference type="EMBL" id="JAGIOD010000002">
    <property type="protein sequence ID" value="MBP2384121.1"/>
    <property type="molecule type" value="Genomic_DNA"/>
</dbReference>
<dbReference type="PANTHER" id="PTHR30086:SF20">
    <property type="entry name" value="ARGININE EXPORTER PROTEIN ARGO-RELATED"/>
    <property type="match status" value="1"/>
</dbReference>
<proteinExistence type="predicted"/>
<evidence type="ECO:0000313" key="8">
    <source>
        <dbReference type="Proteomes" id="UP001519290"/>
    </source>
</evidence>
<dbReference type="Pfam" id="PF01810">
    <property type="entry name" value="LysE"/>
    <property type="match status" value="1"/>
</dbReference>
<evidence type="ECO:0000256" key="4">
    <source>
        <dbReference type="ARBA" id="ARBA00022989"/>
    </source>
</evidence>
<dbReference type="InterPro" id="IPR001123">
    <property type="entry name" value="LeuE-type"/>
</dbReference>
<organism evidence="7 8">
    <name type="scientific">Brachybacterium sacelli</name>
    <dbReference type="NCBI Taxonomy" id="173364"/>
    <lineage>
        <taxon>Bacteria</taxon>
        <taxon>Bacillati</taxon>
        <taxon>Actinomycetota</taxon>
        <taxon>Actinomycetes</taxon>
        <taxon>Micrococcales</taxon>
        <taxon>Dermabacteraceae</taxon>
        <taxon>Brachybacterium</taxon>
    </lineage>
</organism>
<keyword evidence="8" id="KW-1185">Reference proteome</keyword>
<protein>
    <submittedName>
        <fullName evidence="7">L-lysine exporter family protein LysE/ArgO</fullName>
    </submittedName>
</protein>
<keyword evidence="5 6" id="KW-0472">Membrane</keyword>
<keyword evidence="2" id="KW-1003">Cell membrane</keyword>
<feature type="transmembrane region" description="Helical" evidence="6">
    <location>
        <begin position="35"/>
        <end position="61"/>
    </location>
</feature>
<sequence>MPASLHGFAASLALIIAIGSQNVFVLRQGLRRQHVLAVVTVCILSDVVLIAAGAGGVGLLVRDAPGLVTAARWGGAAFLLVYAASAARRALRPDGDGLEPSAPESARGGGVWPVVLTALALTWLNPHVYLDTVLLLGSIAATHGQQSPSFALGAIAASASWFLALGFGARGLGRFLRSPRAWRVLDGGIAVTMIVIAILLVSG</sequence>
<gene>
    <name evidence="7" type="ORF">JOF43_004110</name>
</gene>
<dbReference type="Proteomes" id="UP001519290">
    <property type="component" value="Unassembled WGS sequence"/>
</dbReference>